<dbReference type="InterPro" id="IPR000601">
    <property type="entry name" value="PKD_dom"/>
</dbReference>
<keyword evidence="5" id="KW-0472">Membrane</keyword>
<keyword evidence="3" id="KW-0677">Repeat</keyword>
<dbReference type="EMBL" id="KQ425069">
    <property type="protein sequence ID" value="KOF69995.1"/>
    <property type="molecule type" value="Genomic_DNA"/>
</dbReference>
<dbReference type="InterPro" id="IPR035986">
    <property type="entry name" value="PKD_dom_sf"/>
</dbReference>
<keyword evidence="4" id="KW-1133">Transmembrane helix</keyword>
<dbReference type="OrthoDB" id="10044145at2759"/>
<dbReference type="GO" id="GO:0005261">
    <property type="term" value="F:monoatomic cation channel activity"/>
    <property type="evidence" value="ECO:0007669"/>
    <property type="project" value="TreeGrafter"/>
</dbReference>
<dbReference type="GO" id="GO:0006816">
    <property type="term" value="P:calcium ion transport"/>
    <property type="evidence" value="ECO:0007669"/>
    <property type="project" value="TreeGrafter"/>
</dbReference>
<feature type="domain" description="PKD" evidence="6">
    <location>
        <begin position="306"/>
        <end position="368"/>
    </location>
</feature>
<evidence type="ECO:0000256" key="4">
    <source>
        <dbReference type="ARBA" id="ARBA00022989"/>
    </source>
</evidence>
<organism evidence="7">
    <name type="scientific">Octopus bimaculoides</name>
    <name type="common">California two-spotted octopus</name>
    <dbReference type="NCBI Taxonomy" id="37653"/>
    <lineage>
        <taxon>Eukaryota</taxon>
        <taxon>Metazoa</taxon>
        <taxon>Spiralia</taxon>
        <taxon>Lophotrochozoa</taxon>
        <taxon>Mollusca</taxon>
        <taxon>Cephalopoda</taxon>
        <taxon>Coleoidea</taxon>
        <taxon>Octopodiformes</taxon>
        <taxon>Octopoda</taxon>
        <taxon>Incirrata</taxon>
        <taxon>Octopodidae</taxon>
        <taxon>Octopus</taxon>
    </lineage>
</organism>
<evidence type="ECO:0000256" key="2">
    <source>
        <dbReference type="ARBA" id="ARBA00022692"/>
    </source>
</evidence>
<evidence type="ECO:0000256" key="5">
    <source>
        <dbReference type="ARBA" id="ARBA00023136"/>
    </source>
</evidence>
<dbReference type="SUPFAM" id="SSF49299">
    <property type="entry name" value="PKD domain"/>
    <property type="match status" value="4"/>
</dbReference>
<protein>
    <recommendedName>
        <fullName evidence="6">PKD domain-containing protein</fullName>
    </recommendedName>
</protein>
<reference evidence="7" key="1">
    <citation type="submission" date="2015-07" db="EMBL/GenBank/DDBJ databases">
        <title>MeaNS - Measles Nucleotide Surveillance Program.</title>
        <authorList>
            <person name="Tran T."/>
            <person name="Druce J."/>
        </authorList>
    </citation>
    <scope>NUCLEOTIDE SEQUENCE</scope>
    <source>
        <strain evidence="7">UCB-OBI-ISO-001</strain>
        <tissue evidence="7">Gonad</tissue>
    </source>
</reference>
<dbReference type="PANTHER" id="PTHR46730">
    <property type="entry name" value="POLYCYSTIN-1"/>
    <property type="match status" value="1"/>
</dbReference>
<name>A0A0L8G058_OCTBM</name>
<proteinExistence type="predicted"/>
<sequence>MVAVFQNHTEAFEASLSIGTNITFTWFFSDINQEYSQHSSTELVSLKNHSFTKVGVFLVSVTGTNQYGSLSKNLSVIVQSQYLKDLSFNLPLNANKFYQVNEPVHFLVSFFTATREDTLLQIDFGDGNKKMFILDANHTSHTSDCQAPVLLRKDYGDGCYLQGEVCYTYSIPGNFKPHVTAKNNISSVKATMDLELIVYEEIKSSVILSNIFIPKYKNTTFFLKSPILSKSHPIRWVIRTNEQIVLNTTASSYLQHSFQDIGQHNVSATFHTLQQDQETVQKIIFVKERITSVTLQPVSNYFLETGQSVTFYAHTSVSTPVNFYWNIGGKTYSLQKNFTSSQSHVFKNAGEFHVSVSTYNEVSNVTATLAQRIVVQEPIKLLELLTDEVVSVNVPVLLCVQVMSGSDFNLLWNLGNSLQNYELVKKNGSYACIEHIFKTVGSVNISVVAFNYISNITESWEVLVEEPLTYFSIDILRPTLIGIPIMFVMRTTDVFKKLPHLTYQWDFSNNVSVKTAWPLISLDFPTPGWFRVVVTAYNKVNTTKLRRDFRVNERNSHEVWIENPTYVSVGEEVTLRLNGLKRTGSEDAVIKYSDGITETVKQNVPFR</sequence>
<gene>
    <name evidence="7" type="ORF">OCBIM_22003716mg</name>
</gene>
<feature type="domain" description="PKD" evidence="6">
    <location>
        <begin position="499"/>
        <end position="543"/>
    </location>
</feature>
<dbReference type="AlphaFoldDB" id="A0A0L8G058"/>
<accession>A0A0L8G058</accession>
<dbReference type="PANTHER" id="PTHR46730:SF4">
    <property type="entry name" value="POLYCYSTIC KIDNEY DISEASE PROTEIN 1-LIKE 1"/>
    <property type="match status" value="1"/>
</dbReference>
<evidence type="ECO:0000256" key="3">
    <source>
        <dbReference type="ARBA" id="ARBA00022737"/>
    </source>
</evidence>
<dbReference type="CDD" id="cd00146">
    <property type="entry name" value="PKD"/>
    <property type="match status" value="2"/>
</dbReference>
<comment type="subcellular location">
    <subcellularLocation>
        <location evidence="1">Membrane</location>
        <topology evidence="1">Multi-pass membrane protein</topology>
    </subcellularLocation>
</comment>
<evidence type="ECO:0000256" key="1">
    <source>
        <dbReference type="ARBA" id="ARBA00004141"/>
    </source>
</evidence>
<evidence type="ECO:0000313" key="7">
    <source>
        <dbReference type="EMBL" id="KOF69995.1"/>
    </source>
</evidence>
<dbReference type="SMART" id="SM00089">
    <property type="entry name" value="PKD"/>
    <property type="match status" value="3"/>
</dbReference>
<dbReference type="Pfam" id="PF00801">
    <property type="entry name" value="PKD"/>
    <property type="match status" value="3"/>
</dbReference>
<evidence type="ECO:0000259" key="6">
    <source>
        <dbReference type="PROSITE" id="PS50093"/>
    </source>
</evidence>
<keyword evidence="2" id="KW-0812">Transmembrane</keyword>
<dbReference type="InterPro" id="IPR022409">
    <property type="entry name" value="PKD/Chitinase_dom"/>
</dbReference>
<dbReference type="Gene3D" id="2.60.40.10">
    <property type="entry name" value="Immunoglobulins"/>
    <property type="match status" value="3"/>
</dbReference>
<dbReference type="InterPro" id="IPR013783">
    <property type="entry name" value="Ig-like_fold"/>
</dbReference>
<dbReference type="PROSITE" id="PS50093">
    <property type="entry name" value="PKD"/>
    <property type="match status" value="3"/>
</dbReference>
<feature type="domain" description="PKD" evidence="6">
    <location>
        <begin position="19"/>
        <end position="79"/>
    </location>
</feature>
<dbReference type="GO" id="GO:0005886">
    <property type="term" value="C:plasma membrane"/>
    <property type="evidence" value="ECO:0007669"/>
    <property type="project" value="TreeGrafter"/>
</dbReference>